<evidence type="ECO:0000256" key="3">
    <source>
        <dbReference type="PIRSR" id="PIRSR602401-1"/>
    </source>
</evidence>
<evidence type="ECO:0000313" key="6">
    <source>
        <dbReference type="EMBL" id="CAG8651004.1"/>
    </source>
</evidence>
<keyword evidence="7" id="KW-1185">Reference proteome</keyword>
<evidence type="ECO:0000256" key="2">
    <source>
        <dbReference type="ARBA" id="ARBA00023004"/>
    </source>
</evidence>
<dbReference type="InterPro" id="IPR001128">
    <property type="entry name" value="Cyt_P450"/>
</dbReference>
<comment type="cofactor">
    <cofactor evidence="3">
        <name>heme</name>
        <dbReference type="ChEBI" id="CHEBI:30413"/>
    </cofactor>
</comment>
<dbReference type="EMBL" id="CAJVPQ010004422">
    <property type="protein sequence ID" value="CAG8651004.1"/>
    <property type="molecule type" value="Genomic_DNA"/>
</dbReference>
<dbReference type="GO" id="GO:0005506">
    <property type="term" value="F:iron ion binding"/>
    <property type="evidence" value="ECO:0007669"/>
    <property type="project" value="InterPro"/>
</dbReference>
<organism evidence="6 7">
    <name type="scientific">Funneliformis caledonium</name>
    <dbReference type="NCBI Taxonomy" id="1117310"/>
    <lineage>
        <taxon>Eukaryota</taxon>
        <taxon>Fungi</taxon>
        <taxon>Fungi incertae sedis</taxon>
        <taxon>Mucoromycota</taxon>
        <taxon>Glomeromycotina</taxon>
        <taxon>Glomeromycetes</taxon>
        <taxon>Glomerales</taxon>
        <taxon>Glomeraceae</taxon>
        <taxon>Funneliformis</taxon>
    </lineage>
</organism>
<keyword evidence="2 3" id="KW-0408">Iron</keyword>
<dbReference type="Proteomes" id="UP000789570">
    <property type="component" value="Unassembled WGS sequence"/>
</dbReference>
<dbReference type="InterPro" id="IPR002401">
    <property type="entry name" value="Cyt_P450_E_grp-I"/>
</dbReference>
<evidence type="ECO:0000256" key="1">
    <source>
        <dbReference type="ARBA" id="ARBA00022723"/>
    </source>
</evidence>
<dbReference type="Gene3D" id="1.10.630.10">
    <property type="entry name" value="Cytochrome P450"/>
    <property type="match status" value="1"/>
</dbReference>
<gene>
    <name evidence="6" type="ORF">FCALED_LOCUS11063</name>
</gene>
<comment type="caution">
    <text evidence="6">The sequence shown here is derived from an EMBL/GenBank/DDBJ whole genome shotgun (WGS) entry which is preliminary data.</text>
</comment>
<dbReference type="GO" id="GO:0004497">
    <property type="term" value="F:monooxygenase activity"/>
    <property type="evidence" value="ECO:0007669"/>
    <property type="project" value="UniProtKB-KW"/>
</dbReference>
<dbReference type="PRINTS" id="PR00463">
    <property type="entry name" value="EP450I"/>
</dbReference>
<dbReference type="PANTHER" id="PTHR24301">
    <property type="entry name" value="THROMBOXANE-A SYNTHASE"/>
    <property type="match status" value="1"/>
</dbReference>
<evidence type="ECO:0000256" key="5">
    <source>
        <dbReference type="SAM" id="Phobius"/>
    </source>
</evidence>
<dbReference type="InterPro" id="IPR036396">
    <property type="entry name" value="Cyt_P450_sf"/>
</dbReference>
<dbReference type="AlphaFoldDB" id="A0A9N9DSM6"/>
<dbReference type="PROSITE" id="PS00086">
    <property type="entry name" value="CYTOCHROME_P450"/>
    <property type="match status" value="1"/>
</dbReference>
<protein>
    <submittedName>
        <fullName evidence="6">7373_t:CDS:1</fullName>
    </submittedName>
</protein>
<keyword evidence="1 3" id="KW-0479">Metal-binding</keyword>
<accession>A0A9N9DSM6</accession>
<dbReference type="PANTHER" id="PTHR24301:SF2">
    <property type="entry name" value="THROMBOXANE-A SYNTHASE"/>
    <property type="match status" value="1"/>
</dbReference>
<dbReference type="GO" id="GO:0016705">
    <property type="term" value="F:oxidoreductase activity, acting on paired donors, with incorporation or reduction of molecular oxygen"/>
    <property type="evidence" value="ECO:0007669"/>
    <property type="project" value="InterPro"/>
</dbReference>
<keyword evidence="5" id="KW-1133">Transmembrane helix</keyword>
<keyword evidence="5" id="KW-0812">Transmembrane</keyword>
<dbReference type="GO" id="GO:0020037">
    <property type="term" value="F:heme binding"/>
    <property type="evidence" value="ECO:0007669"/>
    <property type="project" value="InterPro"/>
</dbReference>
<keyword evidence="4" id="KW-0503">Monooxygenase</keyword>
<name>A0A9N9DSM6_9GLOM</name>
<dbReference type="OrthoDB" id="2421322at2759"/>
<proteinExistence type="inferred from homology"/>
<keyword evidence="3 4" id="KW-0349">Heme</keyword>
<sequence length="535" mass="62432">MALIYETMTKINWITVAWIILGAYIFRYYYNYFTRTNPLPGPIPFPIVGNLLQLGLDASKVAKYLDSKYGIICEVYFGSQRSIFVSGLESMEKIYSTSTSVKNNGFMYRIPPNEGISELGFDRNGVMFNRNLKDWNINRRILSQTLMSPRFLKNIIKLIERNCDELFQYWDLFRVAAHDNRTVIEIPKWLTVFTNDMIIETTMSKKSYAKASYFNSVSDKKLDIPQHLLKKSGDFLKNHQDSLKGGMFIMNMPGYLRRSIFKYFNKFCVDLVYWVENEIDIRVKERRQEIEAMPVEKELPSDLLTLLITTNTSRDQNKIRLGDSYEPLTDISIRKIILELIFGGTDSSTASLSFILIYLCKHPKVKDRLIKEIEQVYGVTSTPTITLESLDKLRYCEAVIQETARICPAGEIFFRTSSDKVDLCGYTFEPETIFWTNFYSLHHNENYWVEPEIFKPERFLDNESKRPKAFFQFGGGVRHCPGRFLVMAQLRTFLVRFFSRYDIESTVPNQPIIKYFAAGITCCKKFDAYIRPKKN</sequence>
<dbReference type="Pfam" id="PF00067">
    <property type="entry name" value="p450"/>
    <property type="match status" value="1"/>
</dbReference>
<feature type="binding site" description="axial binding residue" evidence="3">
    <location>
        <position position="480"/>
    </location>
    <ligand>
        <name>heme</name>
        <dbReference type="ChEBI" id="CHEBI:30413"/>
    </ligand>
    <ligandPart>
        <name>Fe</name>
        <dbReference type="ChEBI" id="CHEBI:18248"/>
    </ligandPart>
</feature>
<feature type="transmembrane region" description="Helical" evidence="5">
    <location>
        <begin position="12"/>
        <end position="30"/>
    </location>
</feature>
<keyword evidence="4" id="KW-0560">Oxidoreductase</keyword>
<evidence type="ECO:0000313" key="7">
    <source>
        <dbReference type="Proteomes" id="UP000789570"/>
    </source>
</evidence>
<reference evidence="6" key="1">
    <citation type="submission" date="2021-06" db="EMBL/GenBank/DDBJ databases">
        <authorList>
            <person name="Kallberg Y."/>
            <person name="Tangrot J."/>
            <person name="Rosling A."/>
        </authorList>
    </citation>
    <scope>NUCLEOTIDE SEQUENCE</scope>
    <source>
        <strain evidence="6">UK204</strain>
    </source>
</reference>
<comment type="similarity">
    <text evidence="4">Belongs to the cytochrome P450 family.</text>
</comment>
<dbReference type="InterPro" id="IPR017972">
    <property type="entry name" value="Cyt_P450_CS"/>
</dbReference>
<evidence type="ECO:0000256" key="4">
    <source>
        <dbReference type="RuleBase" id="RU000461"/>
    </source>
</evidence>
<keyword evidence="5" id="KW-0472">Membrane</keyword>
<dbReference type="SUPFAM" id="SSF48264">
    <property type="entry name" value="Cytochrome P450"/>
    <property type="match status" value="1"/>
</dbReference>
<dbReference type="PRINTS" id="PR00385">
    <property type="entry name" value="P450"/>
</dbReference>